<dbReference type="AlphaFoldDB" id="A0AA37RB20"/>
<proteinExistence type="predicted"/>
<name>A0AA37RB20_PSEPU</name>
<organism evidence="1 2">
    <name type="scientific">Pseudomonas putida</name>
    <name type="common">Arthrobacter siderocapsulatus</name>
    <dbReference type="NCBI Taxonomy" id="303"/>
    <lineage>
        <taxon>Bacteria</taxon>
        <taxon>Pseudomonadati</taxon>
        <taxon>Pseudomonadota</taxon>
        <taxon>Gammaproteobacteria</taxon>
        <taxon>Pseudomonadales</taxon>
        <taxon>Pseudomonadaceae</taxon>
        <taxon>Pseudomonas</taxon>
    </lineage>
</organism>
<sequence length="80" mass="8631">MNAQDKKEIEEREVALVPLNNLVAEDLGQGEKIVNEWLLDLSGNQIDLATVKAWAGAVPVVGNIVALFDALPYIASAETQ</sequence>
<evidence type="ECO:0000313" key="2">
    <source>
        <dbReference type="Proteomes" id="UP001161257"/>
    </source>
</evidence>
<comment type="caution">
    <text evidence="1">The sequence shown here is derived from an EMBL/GenBank/DDBJ whole genome shotgun (WGS) entry which is preliminary data.</text>
</comment>
<dbReference type="Proteomes" id="UP001161257">
    <property type="component" value="Unassembled WGS sequence"/>
</dbReference>
<dbReference type="RefSeq" id="WP_284356433.1">
    <property type="nucleotide sequence ID" value="NZ_BSKF01000013.1"/>
</dbReference>
<gene>
    <name evidence="1" type="ORF">PPUN14671_38860</name>
</gene>
<evidence type="ECO:0000313" key="1">
    <source>
        <dbReference type="EMBL" id="GLO37050.1"/>
    </source>
</evidence>
<protein>
    <submittedName>
        <fullName evidence="1">Uncharacterized protein</fullName>
    </submittedName>
</protein>
<reference evidence="1" key="1">
    <citation type="submission" date="2023-01" db="EMBL/GenBank/DDBJ databases">
        <title>Whole-genome sequence of Pseudomonas putida NBRC 14671.</title>
        <authorList>
            <person name="Morohoshi T."/>
            <person name="Someya N."/>
        </authorList>
    </citation>
    <scope>NUCLEOTIDE SEQUENCE</scope>
    <source>
        <strain evidence="1">NBRC 14671</strain>
    </source>
</reference>
<accession>A0AA37RB20</accession>
<dbReference type="EMBL" id="BSKJ01000009">
    <property type="protein sequence ID" value="GLO37050.1"/>
    <property type="molecule type" value="Genomic_DNA"/>
</dbReference>